<name>A0A836HXV4_9TRYP</name>
<feature type="region of interest" description="Disordered" evidence="1">
    <location>
        <begin position="296"/>
        <end position="317"/>
    </location>
</feature>
<organism evidence="2 3">
    <name type="scientific">Leishmania martiniquensis</name>
    <dbReference type="NCBI Taxonomy" id="1580590"/>
    <lineage>
        <taxon>Eukaryota</taxon>
        <taxon>Discoba</taxon>
        <taxon>Euglenozoa</taxon>
        <taxon>Kinetoplastea</taxon>
        <taxon>Metakinetoplastina</taxon>
        <taxon>Trypanosomatida</taxon>
        <taxon>Trypanosomatidae</taxon>
        <taxon>Leishmaniinae</taxon>
        <taxon>Leishmania</taxon>
    </lineage>
</organism>
<dbReference type="KEGG" id="lmat:92517765"/>
<evidence type="ECO:0000256" key="1">
    <source>
        <dbReference type="SAM" id="MobiDB-lite"/>
    </source>
</evidence>
<sequence length="630" mass="65388">MRQSSSRVRTGQSSRPPAGHRSISTAVPEEHSSNDFKTPPPPSRRLRSHSSRAGLAPSPLSISRSTGLGIDVALVQPSSRTRPAAQRRTTVPLGKAKTAAAATPQTSRLPSSGEVRYRREQISERQPGSRSVAAGMPRRQRVRCASGGATSARPLPITSALPAASQPSLNFLSVSSTSEAEGLNTHHALQSRLRSTDDSAGEAVGLHTSPEAVPASVASHTPLYGREGVAASTSRVALGDSTPMNGRASGTASYAFPRTLSSMNSSPIRTSSEATPTLVSTAPLQKSMPILGLHSKSASGQQDEDHPVGDPSVLRQPSRPVATHELPVSTASSWNPPIPPIAIQRRSIPSVASITGSSHCSTLTEAAVTPPTVSCLNWSTAGSTTDFSGCSPTTHTKSLASGLRSVNALSLTVLDGTHHEASATPAPRAAENDGGAPELVGPHSLGTRVLSHNPVVADTRGAALTLASHAVPEAVPIGHAPEQHLQRPTLPLPAHVVKSSAPLQRVSPSSAAAYGAPLRSKLTREGLMGGGAARGTLVGCGDTAPAFCSPNPTRPPRCVTKSSERNGPQTPATTASVPGNAAAVPPTKSPAEMLAEELARRALKERRRRELYAWNEQLRSQDECSVQDAV</sequence>
<proteinExistence type="predicted"/>
<reference evidence="3" key="1">
    <citation type="journal article" date="2021" name="Microbiol. Resour. Announc.">
        <title>LGAAP: Leishmaniinae Genome Assembly and Annotation Pipeline.</title>
        <authorList>
            <person name="Almutairi H."/>
            <person name="Urbaniak M.D."/>
            <person name="Bates M.D."/>
            <person name="Jariyapan N."/>
            <person name="Kwakye-Nuako G."/>
            <person name="Thomaz-Soccol V."/>
            <person name="Al-Salem W.S."/>
            <person name="Dillon R.J."/>
            <person name="Bates P.A."/>
            <person name="Gatherer D."/>
        </authorList>
    </citation>
    <scope>NUCLEOTIDE SEQUENCE [LARGE SCALE GENOMIC DNA]</scope>
</reference>
<accession>A0A836HXV4</accession>
<dbReference type="GeneID" id="92517765"/>
<dbReference type="EMBL" id="JAFEUZ010000012">
    <property type="protein sequence ID" value="KAG5484528.1"/>
    <property type="molecule type" value="Genomic_DNA"/>
</dbReference>
<evidence type="ECO:0000313" key="2">
    <source>
        <dbReference type="EMBL" id="KAG5484528.1"/>
    </source>
</evidence>
<dbReference type="AlphaFoldDB" id="A0A836HXV4"/>
<dbReference type="RefSeq" id="XP_067180466.1">
    <property type="nucleotide sequence ID" value="XM_067325253.1"/>
</dbReference>
<dbReference type="OrthoDB" id="267299at2759"/>
<comment type="caution">
    <text evidence="2">The sequence shown here is derived from an EMBL/GenBank/DDBJ whole genome shotgun (WGS) entry which is preliminary data.</text>
</comment>
<reference evidence="3" key="2">
    <citation type="journal article" date="2021" name="Sci. Data">
        <title>Chromosome-scale genome sequencing, assembly and annotation of six genomes from subfamily Leishmaniinae.</title>
        <authorList>
            <person name="Almutairi H."/>
            <person name="Urbaniak M.D."/>
            <person name="Bates M.D."/>
            <person name="Jariyapan N."/>
            <person name="Kwakye-Nuako G."/>
            <person name="Thomaz Soccol V."/>
            <person name="Al-Salem W.S."/>
            <person name="Dillon R.J."/>
            <person name="Bates P.A."/>
            <person name="Gatherer D."/>
        </authorList>
    </citation>
    <scope>NUCLEOTIDE SEQUENCE [LARGE SCALE GENOMIC DNA]</scope>
</reference>
<keyword evidence="3" id="KW-1185">Reference proteome</keyword>
<feature type="region of interest" description="Disordered" evidence="1">
    <location>
        <begin position="1"/>
        <end position="154"/>
    </location>
</feature>
<evidence type="ECO:0000313" key="3">
    <source>
        <dbReference type="Proteomes" id="UP000673552"/>
    </source>
</evidence>
<dbReference type="Proteomes" id="UP000673552">
    <property type="component" value="Unassembled WGS sequence"/>
</dbReference>
<feature type="compositionally biased region" description="Polar residues" evidence="1">
    <location>
        <begin position="565"/>
        <end position="577"/>
    </location>
</feature>
<protein>
    <submittedName>
        <fullName evidence="2">Uncharacterized protein</fullName>
    </submittedName>
</protein>
<feature type="region of interest" description="Disordered" evidence="1">
    <location>
        <begin position="418"/>
        <end position="443"/>
    </location>
</feature>
<gene>
    <name evidence="2" type="ORF">LSCM1_07904</name>
</gene>
<feature type="compositionally biased region" description="Polar residues" evidence="1">
    <location>
        <begin position="1"/>
        <end position="15"/>
    </location>
</feature>
<feature type="region of interest" description="Disordered" evidence="1">
    <location>
        <begin position="551"/>
        <end position="591"/>
    </location>
</feature>